<accession>A0A3M0CJF1</accession>
<name>A0A3M0CJF1_9PROT</name>
<protein>
    <submittedName>
        <fullName evidence="1">Uncharacterized protein</fullName>
    </submittedName>
</protein>
<dbReference type="Proteomes" id="UP000271227">
    <property type="component" value="Unassembled WGS sequence"/>
</dbReference>
<evidence type="ECO:0000313" key="1">
    <source>
        <dbReference type="EMBL" id="RMB08907.1"/>
    </source>
</evidence>
<sequence length="43" mass="5132">MIPRVTRPYVAVKLWYIFTMAKTHICQRKYNERSVSSISQSLE</sequence>
<proteinExistence type="predicted"/>
<comment type="caution">
    <text evidence="1">The sequence shown here is derived from an EMBL/GenBank/DDBJ whole genome shotgun (WGS) entry which is preliminary data.</text>
</comment>
<reference evidence="1 2" key="1">
    <citation type="submission" date="2018-10" db="EMBL/GenBank/DDBJ databases">
        <title>Genomic Encyclopedia of Archaeal and Bacterial Type Strains, Phase II (KMG-II): from individual species to whole genera.</title>
        <authorList>
            <person name="Goeker M."/>
        </authorList>
    </citation>
    <scope>NUCLEOTIDE SEQUENCE [LARGE SCALE GENOMIC DNA]</scope>
    <source>
        <strain evidence="1 2">DSM 25217</strain>
    </source>
</reference>
<evidence type="ECO:0000313" key="2">
    <source>
        <dbReference type="Proteomes" id="UP000271227"/>
    </source>
</evidence>
<dbReference type="InParanoid" id="A0A3M0CJF1"/>
<gene>
    <name evidence="1" type="ORF">BXY39_1554</name>
</gene>
<dbReference type="AlphaFoldDB" id="A0A3M0CJF1"/>
<keyword evidence="2" id="KW-1185">Reference proteome</keyword>
<dbReference type="EMBL" id="REFR01000010">
    <property type="protein sequence ID" value="RMB08907.1"/>
    <property type="molecule type" value="Genomic_DNA"/>
</dbReference>
<organism evidence="1 2">
    <name type="scientific">Eilatimonas milleporae</name>
    <dbReference type="NCBI Taxonomy" id="911205"/>
    <lineage>
        <taxon>Bacteria</taxon>
        <taxon>Pseudomonadati</taxon>
        <taxon>Pseudomonadota</taxon>
        <taxon>Alphaproteobacteria</taxon>
        <taxon>Kordiimonadales</taxon>
        <taxon>Kordiimonadaceae</taxon>
        <taxon>Eilatimonas</taxon>
    </lineage>
</organism>